<dbReference type="SUPFAM" id="SSF52540">
    <property type="entry name" value="P-loop containing nucleoside triphosphate hydrolases"/>
    <property type="match status" value="1"/>
</dbReference>
<keyword evidence="1" id="KW-0175">Coiled coil</keyword>
<comment type="caution">
    <text evidence="4">The sequence shown here is derived from an EMBL/GenBank/DDBJ whole genome shotgun (WGS) entry which is preliminary data.</text>
</comment>
<keyword evidence="2" id="KW-1133">Transmembrane helix</keyword>
<evidence type="ECO:0000313" key="5">
    <source>
        <dbReference type="Proteomes" id="UP000823893"/>
    </source>
</evidence>
<accession>A0A9D2N642</accession>
<dbReference type="Gene3D" id="3.40.50.300">
    <property type="entry name" value="P-loop containing nucleotide triphosphate hydrolases"/>
    <property type="match status" value="2"/>
</dbReference>
<dbReference type="InterPro" id="IPR027417">
    <property type="entry name" value="P-loop_NTPase"/>
</dbReference>
<sequence length="507" mass="59264">MIIKEVFMKNFGKFHNERIRFQPGINIVCGGNESGKSTLYTFLQGIFFGIRRKRGTASRTDTYTRCLPWENPSWYEGSVLFEAGGKDFRLDRNFESRSQEAGLYCVTDGERLSVEDGDLEMLLGGVTQRIYENTSAIGQLKARTEDGLAAELREYLTNFQTEGDFRMDPEGALNLLKERRREWEKEEKEARARKETAREKLLYRIQYTREEIEDLEEKLERIQESLRDSGQDRKEEKGEEVRERPAFPMAFAALFLLTFLAGCAGVVFFHLSWLILVLIILAGGFFFLYLQNRGEKEWARSPEDRDRDARKERKKGRQITWREALQDKQNLLYNLREEMEELENNNEQILKAQKEVKSISLAEKMLAKAAGSLQSRRGNILKERTWKILEELTRGRYRGGIIEEDFQIRLDAEERYVGLHQVSQGTVEQVYFALRMAAGELLCREEELPVLLDETFAMYDDKRLCEALEWLYRNKAQIILMTCTRREIEALERLGIPFHKVNMDNPA</sequence>
<keyword evidence="2" id="KW-0472">Membrane</keyword>
<gene>
    <name evidence="4" type="ORF">H9935_12620</name>
</gene>
<evidence type="ECO:0000256" key="2">
    <source>
        <dbReference type="SAM" id="Phobius"/>
    </source>
</evidence>
<evidence type="ECO:0000313" key="4">
    <source>
        <dbReference type="EMBL" id="HJC11620.1"/>
    </source>
</evidence>
<feature type="coiled-coil region" evidence="1">
    <location>
        <begin position="325"/>
        <end position="359"/>
    </location>
</feature>
<evidence type="ECO:0000256" key="1">
    <source>
        <dbReference type="SAM" id="Coils"/>
    </source>
</evidence>
<feature type="transmembrane region" description="Helical" evidence="2">
    <location>
        <begin position="273"/>
        <end position="290"/>
    </location>
</feature>
<dbReference type="GO" id="GO:0016887">
    <property type="term" value="F:ATP hydrolysis activity"/>
    <property type="evidence" value="ECO:0007669"/>
    <property type="project" value="InterPro"/>
</dbReference>
<dbReference type="GO" id="GO:0006302">
    <property type="term" value="P:double-strand break repair"/>
    <property type="evidence" value="ECO:0007669"/>
    <property type="project" value="InterPro"/>
</dbReference>
<reference evidence="4" key="2">
    <citation type="submission" date="2021-04" db="EMBL/GenBank/DDBJ databases">
        <authorList>
            <person name="Gilroy R."/>
        </authorList>
    </citation>
    <scope>NUCLEOTIDE SEQUENCE</scope>
    <source>
        <strain evidence="4">ChiSxjej6B18-287</strain>
    </source>
</reference>
<organism evidence="4 5">
    <name type="scientific">Candidatus Blautia merdigallinarum</name>
    <dbReference type="NCBI Taxonomy" id="2838495"/>
    <lineage>
        <taxon>Bacteria</taxon>
        <taxon>Bacillati</taxon>
        <taxon>Bacillota</taxon>
        <taxon>Clostridia</taxon>
        <taxon>Lachnospirales</taxon>
        <taxon>Lachnospiraceae</taxon>
        <taxon>Blautia</taxon>
    </lineage>
</organism>
<dbReference type="Proteomes" id="UP000823893">
    <property type="component" value="Unassembled WGS sequence"/>
</dbReference>
<dbReference type="InterPro" id="IPR038729">
    <property type="entry name" value="Rad50/SbcC_AAA"/>
</dbReference>
<keyword evidence="2" id="KW-0812">Transmembrane</keyword>
<proteinExistence type="predicted"/>
<dbReference type="PANTHER" id="PTHR41259:SF1">
    <property type="entry name" value="DOUBLE-STRAND BREAK REPAIR RAD50 ATPASE, PUTATIVE-RELATED"/>
    <property type="match status" value="1"/>
</dbReference>
<feature type="coiled-coil region" evidence="1">
    <location>
        <begin position="173"/>
        <end position="232"/>
    </location>
</feature>
<reference evidence="4" key="1">
    <citation type="journal article" date="2021" name="PeerJ">
        <title>Extensive microbial diversity within the chicken gut microbiome revealed by metagenomics and culture.</title>
        <authorList>
            <person name="Gilroy R."/>
            <person name="Ravi A."/>
            <person name="Getino M."/>
            <person name="Pursley I."/>
            <person name="Horton D.L."/>
            <person name="Alikhan N.F."/>
            <person name="Baker D."/>
            <person name="Gharbi K."/>
            <person name="Hall N."/>
            <person name="Watson M."/>
            <person name="Adriaenssens E.M."/>
            <person name="Foster-Nyarko E."/>
            <person name="Jarju S."/>
            <person name="Secka A."/>
            <person name="Antonio M."/>
            <person name="Oren A."/>
            <person name="Chaudhuri R.R."/>
            <person name="La Ragione R."/>
            <person name="Hildebrand F."/>
            <person name="Pallen M.J."/>
        </authorList>
    </citation>
    <scope>NUCLEOTIDE SEQUENCE</scope>
    <source>
        <strain evidence="4">ChiSxjej6B18-287</strain>
    </source>
</reference>
<dbReference type="AlphaFoldDB" id="A0A9D2N642"/>
<protein>
    <submittedName>
        <fullName evidence="4">AAA family ATPase</fullName>
    </submittedName>
</protein>
<evidence type="ECO:0000259" key="3">
    <source>
        <dbReference type="Pfam" id="PF13476"/>
    </source>
</evidence>
<name>A0A9D2N642_9FIRM</name>
<dbReference type="PANTHER" id="PTHR41259">
    <property type="entry name" value="DOUBLE-STRAND BREAK REPAIR RAD50 ATPASE, PUTATIVE-RELATED"/>
    <property type="match status" value="1"/>
</dbReference>
<feature type="transmembrane region" description="Helical" evidence="2">
    <location>
        <begin position="246"/>
        <end position="267"/>
    </location>
</feature>
<dbReference type="EMBL" id="DWWV01000173">
    <property type="protein sequence ID" value="HJC11620.1"/>
    <property type="molecule type" value="Genomic_DNA"/>
</dbReference>
<feature type="domain" description="Rad50/SbcC-type AAA" evidence="3">
    <location>
        <begin position="7"/>
        <end position="224"/>
    </location>
</feature>
<dbReference type="Pfam" id="PF13476">
    <property type="entry name" value="AAA_23"/>
    <property type="match status" value="1"/>
</dbReference>